<keyword evidence="1" id="KW-0540">Nuclease</keyword>
<evidence type="ECO:0000256" key="1">
    <source>
        <dbReference type="ARBA" id="ARBA00022722"/>
    </source>
</evidence>
<evidence type="ECO:0000256" key="2">
    <source>
        <dbReference type="ARBA" id="ARBA00022801"/>
    </source>
</evidence>
<protein>
    <submittedName>
        <fullName evidence="5">Exonuclease domain-containing protein</fullName>
    </submittedName>
</protein>
<dbReference type="Proteomes" id="UP001217838">
    <property type="component" value="Unassembled WGS sequence"/>
</dbReference>
<dbReference type="EMBL" id="JAQNDN010000013">
    <property type="protein sequence ID" value="MDC0670655.1"/>
    <property type="molecule type" value="Genomic_DNA"/>
</dbReference>
<accession>A0ABT5B948</accession>
<dbReference type="InterPro" id="IPR047201">
    <property type="entry name" value="ERI-1_3'hExo-like"/>
</dbReference>
<dbReference type="InterPro" id="IPR051274">
    <property type="entry name" value="3-5_Exoribonuclease"/>
</dbReference>
<evidence type="ECO:0000313" key="6">
    <source>
        <dbReference type="Proteomes" id="UP001217838"/>
    </source>
</evidence>
<keyword evidence="2" id="KW-0378">Hydrolase</keyword>
<dbReference type="InterPro" id="IPR013520">
    <property type="entry name" value="Ribonucl_H"/>
</dbReference>
<dbReference type="PANTHER" id="PTHR23044">
    <property type="entry name" value="3'-5' EXONUCLEASE ERI1-RELATED"/>
    <property type="match status" value="1"/>
</dbReference>
<keyword evidence="3 5" id="KW-0269">Exonuclease</keyword>
<keyword evidence="6" id="KW-1185">Reference proteome</keyword>
<organism evidence="5 6">
    <name type="scientific">Nannocystis radixulma</name>
    <dbReference type="NCBI Taxonomy" id="2995305"/>
    <lineage>
        <taxon>Bacteria</taxon>
        <taxon>Pseudomonadati</taxon>
        <taxon>Myxococcota</taxon>
        <taxon>Polyangia</taxon>
        <taxon>Nannocystales</taxon>
        <taxon>Nannocystaceae</taxon>
        <taxon>Nannocystis</taxon>
    </lineage>
</organism>
<comment type="caution">
    <text evidence="5">The sequence shown here is derived from an EMBL/GenBank/DDBJ whole genome shotgun (WGS) entry which is preliminary data.</text>
</comment>
<dbReference type="InterPro" id="IPR012337">
    <property type="entry name" value="RNaseH-like_sf"/>
</dbReference>
<proteinExistence type="predicted"/>
<dbReference type="GO" id="GO:0004527">
    <property type="term" value="F:exonuclease activity"/>
    <property type="evidence" value="ECO:0007669"/>
    <property type="project" value="UniProtKB-KW"/>
</dbReference>
<dbReference type="SMART" id="SM00479">
    <property type="entry name" value="EXOIII"/>
    <property type="match status" value="1"/>
</dbReference>
<name>A0ABT5B948_9BACT</name>
<reference evidence="5 6" key="1">
    <citation type="submission" date="2022-11" db="EMBL/GenBank/DDBJ databases">
        <title>Minimal conservation of predation-associated metabolite biosynthetic gene clusters underscores biosynthetic potential of Myxococcota including descriptions for ten novel species: Archangium lansinium sp. nov., Myxococcus landrumus sp. nov., Nannocystis bai.</title>
        <authorList>
            <person name="Ahearne A."/>
            <person name="Stevens C."/>
            <person name="Dowd S."/>
        </authorList>
    </citation>
    <scope>NUCLEOTIDE SEQUENCE [LARGE SCALE GENOMIC DNA]</scope>
    <source>
        <strain evidence="5 6">NCELM</strain>
    </source>
</reference>
<dbReference type="InterPro" id="IPR036397">
    <property type="entry name" value="RNaseH_sf"/>
</dbReference>
<feature type="domain" description="Exonuclease" evidence="4">
    <location>
        <begin position="7"/>
        <end position="197"/>
    </location>
</feature>
<dbReference type="PANTHER" id="PTHR23044:SF61">
    <property type="entry name" value="3'-5' EXORIBONUCLEASE 1-RELATED"/>
    <property type="match status" value="1"/>
</dbReference>
<dbReference type="CDD" id="cd06133">
    <property type="entry name" value="ERI-1_3'hExo_like"/>
    <property type="match status" value="1"/>
</dbReference>
<evidence type="ECO:0000259" key="4">
    <source>
        <dbReference type="SMART" id="SM00479"/>
    </source>
</evidence>
<dbReference type="RefSeq" id="WP_272000478.1">
    <property type="nucleotide sequence ID" value="NZ_JAQNDN010000013.1"/>
</dbReference>
<gene>
    <name evidence="5" type="ORF">POL58_23060</name>
</gene>
<dbReference type="Pfam" id="PF00929">
    <property type="entry name" value="RNase_T"/>
    <property type="match status" value="1"/>
</dbReference>
<evidence type="ECO:0000313" key="5">
    <source>
        <dbReference type="EMBL" id="MDC0670655.1"/>
    </source>
</evidence>
<evidence type="ECO:0000256" key="3">
    <source>
        <dbReference type="ARBA" id="ARBA00022839"/>
    </source>
</evidence>
<dbReference type="SUPFAM" id="SSF53098">
    <property type="entry name" value="Ribonuclease H-like"/>
    <property type="match status" value="1"/>
</dbReference>
<dbReference type="Gene3D" id="3.30.420.10">
    <property type="entry name" value="Ribonuclease H-like superfamily/Ribonuclease H"/>
    <property type="match status" value="1"/>
</dbReference>
<sequence length="284" mass="31218">MPSSFDRIVVLDFEATCQPGTPPGPQEIIEFPSVIVSLRDRAVEDTFSTFVRPTHHPTLSAFCTELTTIRQQDVDAAPPFLDVLAAHQAWLKGHGLLDADGPEQFAFVTCGDWDLQTMLPVQCAAAGLPITALPRVYRRWINIKKVFLDCMKKAKTTGMPAMLQALGLELVGTHHRGIDDCHNIARIALALAERGARFGITAKLAASHYPELPLELQWGDRVERAFLKKRHLASLLGLASGLFHTRMVRAFLEGGAEITDDDPLAELAPDARIRLASARDRPAT</sequence>